<evidence type="ECO:0000313" key="3">
    <source>
        <dbReference type="EMBL" id="CAG8528771.1"/>
    </source>
</evidence>
<gene>
    <name evidence="3" type="ORF">PBRASI_LOCUS4002</name>
</gene>
<keyword evidence="2" id="KW-0802">TPR repeat</keyword>
<reference evidence="3" key="1">
    <citation type="submission" date="2021-06" db="EMBL/GenBank/DDBJ databases">
        <authorList>
            <person name="Kallberg Y."/>
            <person name="Tangrot J."/>
            <person name="Rosling A."/>
        </authorList>
    </citation>
    <scope>NUCLEOTIDE SEQUENCE</scope>
    <source>
        <strain evidence="3">BR232B</strain>
    </source>
</reference>
<accession>A0A9N9AG07</accession>
<dbReference type="OrthoDB" id="10006023at2759"/>
<comment type="caution">
    <text evidence="3">The sequence shown here is derived from an EMBL/GenBank/DDBJ whole genome shotgun (WGS) entry which is preliminary data.</text>
</comment>
<dbReference type="InterPro" id="IPR024111">
    <property type="entry name" value="PEX5/PEX5L"/>
</dbReference>
<proteinExistence type="predicted"/>
<evidence type="ECO:0000313" key="4">
    <source>
        <dbReference type="Proteomes" id="UP000789739"/>
    </source>
</evidence>
<dbReference type="Proteomes" id="UP000789739">
    <property type="component" value="Unassembled WGS sequence"/>
</dbReference>
<keyword evidence="4" id="KW-1185">Reference proteome</keyword>
<evidence type="ECO:0000256" key="2">
    <source>
        <dbReference type="ARBA" id="ARBA00022803"/>
    </source>
</evidence>
<dbReference type="GO" id="GO:0005778">
    <property type="term" value="C:peroxisomal membrane"/>
    <property type="evidence" value="ECO:0007669"/>
    <property type="project" value="TreeGrafter"/>
</dbReference>
<protein>
    <submittedName>
        <fullName evidence="3">5572_t:CDS:1</fullName>
    </submittedName>
</protein>
<dbReference type="GO" id="GO:0005052">
    <property type="term" value="F:peroxisome matrix targeting signal-1 binding"/>
    <property type="evidence" value="ECO:0007669"/>
    <property type="project" value="TreeGrafter"/>
</dbReference>
<dbReference type="GO" id="GO:0005829">
    <property type="term" value="C:cytosol"/>
    <property type="evidence" value="ECO:0007669"/>
    <property type="project" value="TreeGrafter"/>
</dbReference>
<evidence type="ECO:0000256" key="1">
    <source>
        <dbReference type="ARBA" id="ARBA00022737"/>
    </source>
</evidence>
<dbReference type="EMBL" id="CAJVPI010000389">
    <property type="protein sequence ID" value="CAG8528771.1"/>
    <property type="molecule type" value="Genomic_DNA"/>
</dbReference>
<dbReference type="PANTHER" id="PTHR10130">
    <property type="entry name" value="PEROXISOMAL TARGETING SIGNAL 1 RECEPTOR PEX5"/>
    <property type="match status" value="1"/>
</dbReference>
<dbReference type="AlphaFoldDB" id="A0A9N9AG07"/>
<dbReference type="PANTHER" id="PTHR10130:SF0">
    <property type="entry name" value="GH08708P"/>
    <property type="match status" value="1"/>
</dbReference>
<dbReference type="GO" id="GO:0016560">
    <property type="term" value="P:protein import into peroxisome matrix, docking"/>
    <property type="evidence" value="ECO:0007669"/>
    <property type="project" value="TreeGrafter"/>
</dbReference>
<organism evidence="3 4">
    <name type="scientific">Paraglomus brasilianum</name>
    <dbReference type="NCBI Taxonomy" id="144538"/>
    <lineage>
        <taxon>Eukaryota</taxon>
        <taxon>Fungi</taxon>
        <taxon>Fungi incertae sedis</taxon>
        <taxon>Mucoromycota</taxon>
        <taxon>Glomeromycotina</taxon>
        <taxon>Glomeromycetes</taxon>
        <taxon>Paraglomerales</taxon>
        <taxon>Paraglomeraceae</taxon>
        <taxon>Paraglomus</taxon>
    </lineage>
</organism>
<sequence>MSLRQLVSGDADCGPANPALELLKQFEQDQSLTQDLVRREAVGEGSSKSAFRAHFHQASVTDHELANDFFLDATHQPPPFNPQENTFQFNHMNQELSTMYQPTQEGSNAAWVSEFLGRPNEEPSIIAHDPIYDDFENAFRNAQGMSSWAEDFAQFTSPPTRIDPDEAAAFEKAFEEAENRAVWQSEFQTQESSWASEFQEQESTSGDAKTELARTARKLMDTVSEETNPKFRNSVFFNFIKNLGDERLSIEGNKVVAQESPVSK</sequence>
<keyword evidence="1" id="KW-0677">Repeat</keyword>
<name>A0A9N9AG07_9GLOM</name>